<dbReference type="HOGENOM" id="CLU_157050_0_0_7"/>
<keyword evidence="2" id="KW-1185">Reference proteome</keyword>
<sequence length="143" mass="16053">MRKKDVPQDAGTLGPWHQVRYAIAEDGSYELVPSAGWDVVDTANAEAWADIREQAESALERVRKGELSPLAFHMVVRLMDDSILAGYAGLARWRVRRHLKPKVFAKLPQRILIKYAQALGLSPEELCRVPERVAPLPGEKDRA</sequence>
<protein>
    <submittedName>
        <fullName evidence="1">Uncharacterized protein</fullName>
    </submittedName>
</protein>
<name>F3YYE9_DESAF</name>
<dbReference type="STRING" id="690850.Desaf_1254"/>
<evidence type="ECO:0000313" key="1">
    <source>
        <dbReference type="EMBL" id="EGJ49593.1"/>
    </source>
</evidence>
<dbReference type="Proteomes" id="UP000007844">
    <property type="component" value="Chromosome"/>
</dbReference>
<dbReference type="eggNOG" id="ENOG5030Q80">
    <property type="taxonomic scope" value="Bacteria"/>
</dbReference>
<dbReference type="RefSeq" id="WP_014259392.1">
    <property type="nucleotide sequence ID" value="NC_016629.1"/>
</dbReference>
<accession>F3YYE9</accession>
<dbReference type="EMBL" id="CP003221">
    <property type="protein sequence ID" value="EGJ49593.1"/>
    <property type="molecule type" value="Genomic_DNA"/>
</dbReference>
<organism evidence="1 2">
    <name type="scientific">Desulfocurvibacter africanus subsp. africanus str. Walvis Bay</name>
    <dbReference type="NCBI Taxonomy" id="690850"/>
    <lineage>
        <taxon>Bacteria</taxon>
        <taxon>Pseudomonadati</taxon>
        <taxon>Thermodesulfobacteriota</taxon>
        <taxon>Desulfovibrionia</taxon>
        <taxon>Desulfovibrionales</taxon>
        <taxon>Desulfovibrionaceae</taxon>
        <taxon>Desulfocurvibacter</taxon>
    </lineage>
</organism>
<proteinExistence type="predicted"/>
<dbReference type="KEGG" id="daf:Desaf_1254"/>
<evidence type="ECO:0000313" key="2">
    <source>
        <dbReference type="Proteomes" id="UP000007844"/>
    </source>
</evidence>
<reference evidence="1 2" key="1">
    <citation type="journal article" date="2011" name="J. Bacteriol.">
        <title>Genome sequence of the mercury-methylating and pleomorphic Desulfovibrio africanus Strain Walvis Bay.</title>
        <authorList>
            <person name="Brown S.D."/>
            <person name="Wall J.D."/>
            <person name="Kucken A.M."/>
            <person name="Gilmour C.C."/>
            <person name="Podar M."/>
            <person name="Brandt C.C."/>
            <person name="Teshima H."/>
            <person name="Detter J.C."/>
            <person name="Han C.S."/>
            <person name="Land M.L."/>
            <person name="Lucas S."/>
            <person name="Han J."/>
            <person name="Pennacchio L."/>
            <person name="Nolan M."/>
            <person name="Pitluck S."/>
            <person name="Woyke T."/>
            <person name="Goodwin L."/>
            <person name="Palumbo A.V."/>
            <person name="Elias D.A."/>
        </authorList>
    </citation>
    <scope>NUCLEOTIDE SEQUENCE [LARGE SCALE GENOMIC DNA]</scope>
    <source>
        <strain evidence="1 2">Walvis Bay</strain>
    </source>
</reference>
<dbReference type="AlphaFoldDB" id="F3YYE9"/>
<gene>
    <name evidence="1" type="ORF">Desaf_1254</name>
</gene>